<proteinExistence type="predicted"/>
<protein>
    <recommendedName>
        <fullName evidence="2">Heparin-sulfate lyase N-terminal domain-containing protein</fullName>
    </recommendedName>
</protein>
<accession>X1CVR1</accession>
<evidence type="ECO:0000313" key="1">
    <source>
        <dbReference type="EMBL" id="GAG88281.1"/>
    </source>
</evidence>
<comment type="caution">
    <text evidence="1">The sequence shown here is derived from an EMBL/GenBank/DDBJ whole genome shotgun (WGS) entry which is preliminary data.</text>
</comment>
<gene>
    <name evidence="1" type="ORF">S01H4_24799</name>
</gene>
<dbReference type="InterPro" id="IPR008929">
    <property type="entry name" value="Chondroitin_lyas"/>
</dbReference>
<dbReference type="EMBL" id="BART01011706">
    <property type="protein sequence ID" value="GAG88281.1"/>
    <property type="molecule type" value="Genomic_DNA"/>
</dbReference>
<organism evidence="1">
    <name type="scientific">marine sediment metagenome</name>
    <dbReference type="NCBI Taxonomy" id="412755"/>
    <lineage>
        <taxon>unclassified sequences</taxon>
        <taxon>metagenomes</taxon>
        <taxon>ecological metagenomes</taxon>
    </lineage>
</organism>
<dbReference type="Gene3D" id="1.50.10.100">
    <property type="entry name" value="Chondroitin AC/alginate lyase"/>
    <property type="match status" value="1"/>
</dbReference>
<reference evidence="1" key="1">
    <citation type="journal article" date="2014" name="Front. Microbiol.">
        <title>High frequency of phylogenetically diverse reductive dehalogenase-homologous genes in deep subseafloor sedimentary metagenomes.</title>
        <authorList>
            <person name="Kawai M."/>
            <person name="Futagami T."/>
            <person name="Toyoda A."/>
            <person name="Takaki Y."/>
            <person name="Nishi S."/>
            <person name="Hori S."/>
            <person name="Arai W."/>
            <person name="Tsubouchi T."/>
            <person name="Morono Y."/>
            <person name="Uchiyama I."/>
            <person name="Ito T."/>
            <person name="Fujiyama A."/>
            <person name="Inagaki F."/>
            <person name="Takami H."/>
        </authorList>
    </citation>
    <scope>NUCLEOTIDE SEQUENCE</scope>
    <source>
        <strain evidence="1">Expedition CK06-06</strain>
    </source>
</reference>
<dbReference type="AlphaFoldDB" id="X1CVR1"/>
<sequence length="229" mass="26314">MNWLLARISKMTIGEVITRGHKYVFNYFDSLKFRDPGKWPYSKIGNGLRISFFPLLKPLSTHELGEFQIFDRAIDLTSPIDWFDSINGNRWSNSISSKIKYRPGNHVGDIRFNWELNRLQFLPLLALTNEDRTIFFISDWLDKNKYLHGPSYLSSLEVALRWISLYRAVCFLEKPTPESLTNNLTGLAVASGDFIEKRLSTHSSAGNHLILEAIGLFWIGKSLEKKGKG</sequence>
<evidence type="ECO:0008006" key="2">
    <source>
        <dbReference type="Google" id="ProtNLM"/>
    </source>
</evidence>
<name>X1CVR1_9ZZZZ</name>